<dbReference type="Proteomes" id="UP000240542">
    <property type="component" value="Unassembled WGS sequence"/>
</dbReference>
<comment type="caution">
    <text evidence="4">The sequence shown here is derived from an EMBL/GenBank/DDBJ whole genome shotgun (WGS) entry which is preliminary data.</text>
</comment>
<feature type="region of interest" description="Disordered" evidence="1">
    <location>
        <begin position="1"/>
        <end position="43"/>
    </location>
</feature>
<reference evidence="4 5" key="1">
    <citation type="submission" date="2018-03" db="EMBL/GenBank/DDBJ databases">
        <title>Genomic Encyclopedia of Archaeal and Bacterial Type Strains, Phase II (KMG-II): from individual species to whole genera.</title>
        <authorList>
            <person name="Goeker M."/>
        </authorList>
    </citation>
    <scope>NUCLEOTIDE SEQUENCE [LARGE SCALE GENOMIC DNA]</scope>
    <source>
        <strain evidence="4 5">DSM 45312</strain>
    </source>
</reference>
<dbReference type="InterPro" id="IPR053883">
    <property type="entry name" value="DUF3097_N"/>
</dbReference>
<organism evidence="4 5">
    <name type="scientific">Murinocardiopsis flavida</name>
    <dbReference type="NCBI Taxonomy" id="645275"/>
    <lineage>
        <taxon>Bacteria</taxon>
        <taxon>Bacillati</taxon>
        <taxon>Actinomycetota</taxon>
        <taxon>Actinomycetes</taxon>
        <taxon>Streptosporangiales</taxon>
        <taxon>Nocardiopsidaceae</taxon>
        <taxon>Murinocardiopsis</taxon>
    </lineage>
</organism>
<evidence type="ECO:0000256" key="1">
    <source>
        <dbReference type="SAM" id="MobiDB-lite"/>
    </source>
</evidence>
<evidence type="ECO:0000259" key="2">
    <source>
        <dbReference type="Pfam" id="PF11296"/>
    </source>
</evidence>
<evidence type="ECO:0000313" key="5">
    <source>
        <dbReference type="Proteomes" id="UP000240542"/>
    </source>
</evidence>
<protein>
    <recommendedName>
        <fullName evidence="6">DUF3097 family protein</fullName>
    </recommendedName>
</protein>
<evidence type="ECO:0000259" key="3">
    <source>
        <dbReference type="Pfam" id="PF22845"/>
    </source>
</evidence>
<name>A0A2P8DUP5_9ACTN</name>
<sequence>MTRQAARGGPRTRRARTAAALGRATRIPAVRRNPEKPSSRYPADVLAGDWRRPRKGIVKEVPAEQGLVAESGDEGFCGAVVACDKQTVTLEDRNGRRRVFDLAPAAFLIDGVPVTLVRPTAAARPAALRSASGSVAVRDLRSQVAKESRIYVEGVHDAELVERIWGHDLRVEGVVVEYLEGIDHLPEIVAEFGPGPGRHLGVLVDHLVKGSKESRIAAEVTSPHVLVAGHPFVDVWAAVKPSAVGIPAWPEVPRGIPWKEGVLERLGWREEPPDAWRRILGSVRTFADLEPELLGRVEELIDFVTAADSSGG</sequence>
<accession>A0A2P8DUP5</accession>
<dbReference type="AlphaFoldDB" id="A0A2P8DUP5"/>
<dbReference type="EMBL" id="PYGA01000001">
    <property type="protein sequence ID" value="PSL00953.1"/>
    <property type="molecule type" value="Genomic_DNA"/>
</dbReference>
<proteinExistence type="predicted"/>
<evidence type="ECO:0008006" key="6">
    <source>
        <dbReference type="Google" id="ProtNLM"/>
    </source>
</evidence>
<feature type="domain" description="DUF3097" evidence="2">
    <location>
        <begin position="148"/>
        <end position="305"/>
    </location>
</feature>
<dbReference type="Pfam" id="PF11296">
    <property type="entry name" value="DUF3097_C"/>
    <property type="match status" value="1"/>
</dbReference>
<gene>
    <name evidence="4" type="ORF">CLV63_101432</name>
</gene>
<dbReference type="Pfam" id="PF22845">
    <property type="entry name" value="DUF3097_N"/>
    <property type="match status" value="1"/>
</dbReference>
<evidence type="ECO:0000313" key="4">
    <source>
        <dbReference type="EMBL" id="PSL00953.1"/>
    </source>
</evidence>
<keyword evidence="5" id="KW-1185">Reference proteome</keyword>
<dbReference type="InterPro" id="IPR021447">
    <property type="entry name" value="DUF3097_C"/>
</dbReference>
<feature type="domain" description="DUF3097" evidence="3">
    <location>
        <begin position="60"/>
        <end position="119"/>
    </location>
</feature>
<feature type="compositionally biased region" description="Low complexity" evidence="1">
    <location>
        <begin position="17"/>
        <end position="26"/>
    </location>
</feature>